<protein>
    <submittedName>
        <fullName evidence="1">Hexulose-6-phosphate synthase</fullName>
    </submittedName>
</protein>
<dbReference type="AlphaFoldDB" id="A0A143DHN7"/>
<dbReference type="EMBL" id="CP014526">
    <property type="protein sequence ID" value="AMW35718.1"/>
    <property type="molecule type" value="Genomic_DNA"/>
</dbReference>
<name>A0A143DHN7_9PROT</name>
<dbReference type="Pfam" id="PF07927">
    <property type="entry name" value="HicA_toxin"/>
    <property type="match status" value="1"/>
</dbReference>
<keyword evidence="1" id="KW-0614">Plasmid</keyword>
<dbReference type="SUPFAM" id="SSF54786">
    <property type="entry name" value="YcfA/nrd intein domain"/>
    <property type="match status" value="1"/>
</dbReference>
<geneLocation type="plasmid" evidence="1 2">
    <name>unnamed 1</name>
</geneLocation>
<reference evidence="1 2" key="1">
    <citation type="submission" date="2016-02" db="EMBL/GenBank/DDBJ databases">
        <title>Complete Genome of H5569, the type strain of the newly described species Haematospirillium jordaniae.</title>
        <authorList>
            <person name="Nicholson A.C."/>
            <person name="Humrighouse B.W."/>
            <person name="Loparov V."/>
            <person name="McQuiston J.R."/>
        </authorList>
    </citation>
    <scope>NUCLEOTIDE SEQUENCE [LARGE SCALE GENOMIC DNA]</scope>
    <source>
        <strain evidence="1 2">H5569</strain>
        <plasmid evidence="2">Plasmid unnamed 1</plasmid>
    </source>
</reference>
<dbReference type="GeneID" id="53317495"/>
<dbReference type="GO" id="GO:0003729">
    <property type="term" value="F:mRNA binding"/>
    <property type="evidence" value="ECO:0007669"/>
    <property type="project" value="InterPro"/>
</dbReference>
<sequence length="84" mass="9503">MNRRSKLVDRFRACPKDFTWKELVKVLEGFGYTEVTGGKTGGSRRRFIHPDAASLSLHKPHPGTILKLYALEAVLQHLKDEGLL</sequence>
<evidence type="ECO:0000313" key="2">
    <source>
        <dbReference type="Proteomes" id="UP000076066"/>
    </source>
</evidence>
<evidence type="ECO:0000313" key="1">
    <source>
        <dbReference type="EMBL" id="AMW35718.1"/>
    </source>
</evidence>
<gene>
    <name evidence="1" type="ORF">AY555_10060</name>
</gene>
<dbReference type="RefSeq" id="WP_066136941.1">
    <property type="nucleotide sequence ID" value="NZ_CP014526.1"/>
</dbReference>
<accession>A0A143DHN7</accession>
<dbReference type="OrthoDB" id="73001at2"/>
<proteinExistence type="predicted"/>
<dbReference type="Proteomes" id="UP000076066">
    <property type="component" value="Plasmid unnamed 1"/>
</dbReference>
<organism evidence="1 2">
    <name type="scientific">Haematospirillum jordaniae</name>
    <dbReference type="NCBI Taxonomy" id="1549855"/>
    <lineage>
        <taxon>Bacteria</taxon>
        <taxon>Pseudomonadati</taxon>
        <taxon>Pseudomonadota</taxon>
        <taxon>Alphaproteobacteria</taxon>
        <taxon>Rhodospirillales</taxon>
        <taxon>Novispirillaceae</taxon>
        <taxon>Haematospirillum</taxon>
    </lineage>
</organism>
<dbReference type="KEGG" id="hjo:AY555_10060"/>
<dbReference type="InterPro" id="IPR012933">
    <property type="entry name" value="HicA_mRNA_interferase"/>
</dbReference>
<keyword evidence="2" id="KW-1185">Reference proteome</keyword>